<keyword evidence="4" id="KW-1185">Reference proteome</keyword>
<dbReference type="AlphaFoldDB" id="A0A1B8PYG8"/>
<evidence type="ECO:0000313" key="4">
    <source>
        <dbReference type="Proteomes" id="UP000254107"/>
    </source>
</evidence>
<dbReference type="OrthoDB" id="6648026at2"/>
<sequence length="65" mass="7263">MCCHIDLNSKDEVAHFLGKTEPSILPKTSDNVAGNIVYTGKPAMSLWDEIVAYWQANKINKQINT</sequence>
<dbReference type="Proteomes" id="UP000092607">
    <property type="component" value="Unassembled WGS sequence"/>
</dbReference>
<evidence type="ECO:0000313" key="3">
    <source>
        <dbReference type="Proteomes" id="UP000092607"/>
    </source>
</evidence>
<proteinExistence type="predicted"/>
<name>A0A1B8PYG8_MORLA</name>
<gene>
    <name evidence="1" type="ORF">A9309_08575</name>
    <name evidence="2" type="ORF">NCTC7911_01387</name>
</gene>
<accession>A0A1B8PYG8</accession>
<dbReference type="EMBL" id="UGQC01000001">
    <property type="protein sequence ID" value="STZ00005.1"/>
    <property type="molecule type" value="Genomic_DNA"/>
</dbReference>
<dbReference type="GeneID" id="302269984"/>
<dbReference type="Proteomes" id="UP000254107">
    <property type="component" value="Unassembled WGS sequence"/>
</dbReference>
<evidence type="ECO:0000313" key="2">
    <source>
        <dbReference type="EMBL" id="STZ00005.1"/>
    </source>
</evidence>
<dbReference type="RefSeq" id="WP_065256459.1">
    <property type="nucleotide sequence ID" value="NZ_JARDJM010000012.1"/>
</dbReference>
<reference evidence="1 3" key="1">
    <citation type="submission" date="2016-06" db="EMBL/GenBank/DDBJ databases">
        <title>Draft genome of Moraxella lacunata CCUG 57757A.</title>
        <authorList>
            <person name="Salva-Serra F."/>
            <person name="Engstrom-Jakobsson H."/>
            <person name="Thorell K."/>
            <person name="Gonzales-Siles L."/>
            <person name="Karlsson R."/>
            <person name="Boulund F."/>
            <person name="Engstrand L."/>
            <person name="Kristiansson E."/>
            <person name="Moore E."/>
        </authorList>
    </citation>
    <scope>NUCLEOTIDE SEQUENCE [LARGE SCALE GENOMIC DNA]</scope>
    <source>
        <strain evidence="1 3">CCUG 57757A</strain>
    </source>
</reference>
<evidence type="ECO:0000313" key="1">
    <source>
        <dbReference type="EMBL" id="OBX61217.1"/>
    </source>
</evidence>
<protein>
    <submittedName>
        <fullName evidence="1">Uncharacterized protein</fullName>
    </submittedName>
</protein>
<reference evidence="2 4" key="2">
    <citation type="submission" date="2018-06" db="EMBL/GenBank/DDBJ databases">
        <authorList>
            <consortium name="Pathogen Informatics"/>
            <person name="Doyle S."/>
        </authorList>
    </citation>
    <scope>NUCLEOTIDE SEQUENCE [LARGE SCALE GENOMIC DNA]</scope>
    <source>
        <strain evidence="2 4">NCTC7911</strain>
    </source>
</reference>
<organism evidence="1 3">
    <name type="scientific">Moraxella lacunata</name>
    <dbReference type="NCBI Taxonomy" id="477"/>
    <lineage>
        <taxon>Bacteria</taxon>
        <taxon>Pseudomonadati</taxon>
        <taxon>Pseudomonadota</taxon>
        <taxon>Gammaproteobacteria</taxon>
        <taxon>Moraxellales</taxon>
        <taxon>Moraxellaceae</taxon>
        <taxon>Moraxella</taxon>
    </lineage>
</organism>
<dbReference type="EMBL" id="LZMS01000074">
    <property type="protein sequence ID" value="OBX61217.1"/>
    <property type="molecule type" value="Genomic_DNA"/>
</dbReference>